<feature type="transmembrane region" description="Helical" evidence="1">
    <location>
        <begin position="18"/>
        <end position="37"/>
    </location>
</feature>
<name>A0A848DFR4_9PSEU</name>
<dbReference type="EMBL" id="JAAXKZ010000018">
    <property type="protein sequence ID" value="NMH91467.1"/>
    <property type="molecule type" value="Genomic_DNA"/>
</dbReference>
<accession>A0A848DFR4</accession>
<proteinExistence type="predicted"/>
<organism evidence="2 3">
    <name type="scientific">Pseudonocardia bannensis</name>
    <dbReference type="NCBI Taxonomy" id="630973"/>
    <lineage>
        <taxon>Bacteria</taxon>
        <taxon>Bacillati</taxon>
        <taxon>Actinomycetota</taxon>
        <taxon>Actinomycetes</taxon>
        <taxon>Pseudonocardiales</taxon>
        <taxon>Pseudonocardiaceae</taxon>
        <taxon>Pseudonocardia</taxon>
    </lineage>
</organism>
<sequence length="49" mass="5403">MSSAENTAGQDTTGRPPVLLMVLAWLWVLVPFTYGLWQLLLKIPALFGS</sequence>
<evidence type="ECO:0000313" key="3">
    <source>
        <dbReference type="Proteomes" id="UP000586918"/>
    </source>
</evidence>
<evidence type="ECO:0000313" key="2">
    <source>
        <dbReference type="EMBL" id="NMH91467.1"/>
    </source>
</evidence>
<reference evidence="2 3" key="1">
    <citation type="submission" date="2020-04" db="EMBL/GenBank/DDBJ databases">
        <authorList>
            <person name="Klaysubun C."/>
            <person name="Duangmal K."/>
            <person name="Lipun K."/>
        </authorList>
    </citation>
    <scope>NUCLEOTIDE SEQUENCE [LARGE SCALE GENOMIC DNA]</scope>
    <source>
        <strain evidence="2 3">DSM 45300</strain>
    </source>
</reference>
<dbReference type="AlphaFoldDB" id="A0A848DFR4"/>
<gene>
    <name evidence="2" type="ORF">HF519_07675</name>
</gene>
<dbReference type="Proteomes" id="UP000586918">
    <property type="component" value="Unassembled WGS sequence"/>
</dbReference>
<evidence type="ECO:0008006" key="4">
    <source>
        <dbReference type="Google" id="ProtNLM"/>
    </source>
</evidence>
<keyword evidence="1" id="KW-1133">Transmembrane helix</keyword>
<protein>
    <recommendedName>
        <fullName evidence="4">Oxalate:formate antiporter</fullName>
    </recommendedName>
</protein>
<keyword evidence="1" id="KW-0812">Transmembrane</keyword>
<keyword evidence="1" id="KW-0472">Membrane</keyword>
<evidence type="ECO:0000256" key="1">
    <source>
        <dbReference type="SAM" id="Phobius"/>
    </source>
</evidence>
<comment type="caution">
    <text evidence="2">The sequence shown here is derived from an EMBL/GenBank/DDBJ whole genome shotgun (WGS) entry which is preliminary data.</text>
</comment>
<keyword evidence="3" id="KW-1185">Reference proteome</keyword>
<dbReference type="RefSeq" id="WP_169411530.1">
    <property type="nucleotide sequence ID" value="NZ_JAAXKZ010000018.1"/>
</dbReference>